<sequence length="1840" mass="204685">MNYLFGNKPTTPTPPPPAHSEIEKESAASAAGRILRCRVGPSLSTLETAAVNDDTDPVLIDSPFFVGSIAVRVKNFSGIAPIGTEPIKNTAYFGTRRRLFSIQLQGRFKHEHSVDDVMFGAEFQHKVNPPTGAWLAMKFANVIDPALLADLYSNTPWLYSPMLCSMNIANVVKAAKPTATLPIPNTAVIDQLKPSQPKPLYKPASGSETSMALSKALAPGNGIGFDVKEVLGDWVWGGEKELHENNALLLPEYLDEPKFPADAVHERRKYYGHKRNREQSIFSPDYVYNMEIFAPFIDLNTFDLNLGINVNLVRYLNNQPIRLSSVDVKRCKMNRSLEGWGPWSSERPFDLVPCYENTVISSLPKAILVVLGLIRLRMLVGRHISGNVHSPHLLAKTILPLLLAMSSLAALFFTHDPFLATKSSRWLHASSAASYAFAALLHYVEHSKSRVGSTPLLLFWLFTIVANSILVRTAFLTDYIPEIHGYVLLFQLVVSVPVFIMENLPRPRPRYSLLRADGSIEGDDSNVDALESPEQYANIFSRLTFHWMDALMKLGYQKDLEMEDLWALRVVDSAKFNSTLFVNSWAREVRKEKPSLLVALLKSYGLAFGSAAIFKAAQDILQFIQPTFLRYIMEFTNSWSPENKGHEQPLSRGFSIAVLMLACALIQTFLLHQYFHICIVIGMRVKAAVITAIYQKALRLSPAARQQSTVGEIVNLMSVDAGRLGDLATYFHIIWSGPLQICLALYFLYFTLGVAIFAGVAVMLLMIPINGYLATWSRRLNKVQMGNKDKRTKLMDELLNGMKVIKLYAWEMPFLKRVNAVRELELGTLMRIGYLSAGSSFTWVCTPLMVSFCSFAVYSFISDEPLTSTKVFVSMSLFNLLQFPLAMFPSVITAIIDASVSFNRLYTFLMNEELDPLAVTYGMNINDYDNGSTDRVSIESGTFRWVKDSAEPVIRNINLKVREGELLAIVGMVGSGKSSVISALLGEMYKSANSGEVRMNGSVAFVPQTPWIMNATLRDNIVFGADFDHEFYEATIEACGLSTDLAILPGGDMTEIGERGINLSGGQKQRISLARAVYSRADIYLLDDTLSAVDAHVGRHIFDHVIGPNGLLAKKARVFVTHGIHMLPETDYVLQMHNGEIAEFGTYQDLMSHGANKFSQLMKEYGKRKEEGAAAAAEGADLPLDGDSAVEGMGPCEVPKSVVLTEGAAADGTTKAKSGIVKTLAKGSEQTVSRTALTVKEESAKGSVSWEVYAAYASSCGVTAIVLFLLNAFFSQFLSIAQNLYLADWADSNDRKRDMVMRGWVSAESVEKENVIQRLAVYGGIGLVYAISFVFQTIFVWIYCGIRSARIMHNSMLENVIHLPQSYFDTTPLGRILNRFSKDVYTVDEVLPRVFQGYTRTLFTVLAVLVINTIGNWMYAAFVIPLSLLYVYFQRYYLSTSRELKRLDSTSRSPVYAHFQETLAGVSTIRAYQQSSRFIGTNEYRVDFNMKAYYPSVSSNRWLAVRLEFIGSLIVFGSAMFAVVSIAVSGYVSASLVGLALTYSLSVTQSLNWMVRQSCEIETNIVSVERMKEYIELPQEAAYELPERKPHALWPEQGVIEFKGFQMRYREELDLVLKGLDFKVNANEKIGIVGRTGAGKSSLTLALFRIIEAAGGSIILDGVDISKIGLYDLRSKMTIIPQDAFVFHGTVRENLDPFNQESDESLWNSLEAANMKDVVAGMDGKLDAQIQQGGENLSVGQRQLLCLARAVLRKSKVLVLDEATAAIDYETDVIIQNTIRKLAEHCTVITIAHRINTIIDYDRILVLDHGKVVELDSPQVLLRDRTSKFFGLAKEAGLRD</sequence>
<feature type="transmembrane region" description="Helical" evidence="14">
    <location>
        <begin position="1536"/>
        <end position="1555"/>
    </location>
</feature>
<dbReference type="InterPro" id="IPR056227">
    <property type="entry name" value="TMD0_ABC"/>
</dbReference>
<feature type="domain" description="ABC transmembrane type-1" evidence="16">
    <location>
        <begin position="611"/>
        <end position="897"/>
    </location>
</feature>
<dbReference type="SMART" id="SM00382">
    <property type="entry name" value="AAA"/>
    <property type="match status" value="2"/>
</dbReference>
<dbReference type="InterPro" id="IPR027417">
    <property type="entry name" value="P-loop_NTPase"/>
</dbReference>
<feature type="transmembrane region" description="Helical" evidence="14">
    <location>
        <begin position="1319"/>
        <end position="1346"/>
    </location>
</feature>
<dbReference type="Pfam" id="PF24357">
    <property type="entry name" value="TMD0_ABC"/>
    <property type="match status" value="1"/>
</dbReference>
<comment type="subcellular location">
    <subcellularLocation>
        <location evidence="1">Vacuole membrane</location>
        <topology evidence="1">Multi-pass membrane protein</topology>
    </subcellularLocation>
</comment>
<keyword evidence="6 14" id="KW-0812">Transmembrane</keyword>
<feature type="transmembrane region" description="Helical" evidence="14">
    <location>
        <begin position="393"/>
        <end position="414"/>
    </location>
</feature>
<dbReference type="GO" id="GO:0140359">
    <property type="term" value="F:ABC-type transporter activity"/>
    <property type="evidence" value="ECO:0007669"/>
    <property type="project" value="InterPro"/>
</dbReference>
<dbReference type="InterPro" id="IPR050173">
    <property type="entry name" value="ABC_transporter_C-like"/>
</dbReference>
<feature type="transmembrane region" description="Helical" evidence="14">
    <location>
        <begin position="650"/>
        <end position="668"/>
    </location>
</feature>
<feature type="transmembrane region" description="Helical" evidence="14">
    <location>
        <begin position="426"/>
        <end position="444"/>
    </location>
</feature>
<evidence type="ECO:0000256" key="6">
    <source>
        <dbReference type="ARBA" id="ARBA00022692"/>
    </source>
</evidence>
<keyword evidence="5" id="KW-0926">Vacuole</keyword>
<keyword evidence="7" id="KW-0677">Repeat</keyword>
<dbReference type="FunFam" id="1.20.1560.10:FF:000001">
    <property type="entry name" value="ATP-binding cassette subfamily C member 1"/>
    <property type="match status" value="1"/>
</dbReference>
<protein>
    <submittedName>
        <fullName evidence="17">Uncharacterized protein</fullName>
    </submittedName>
</protein>
<dbReference type="InterPro" id="IPR017871">
    <property type="entry name" value="ABC_transporter-like_CS"/>
</dbReference>
<dbReference type="InterPro" id="IPR011527">
    <property type="entry name" value="ABC1_TM_dom"/>
</dbReference>
<dbReference type="Proteomes" id="UP000320333">
    <property type="component" value="Unassembled WGS sequence"/>
</dbReference>
<dbReference type="GO" id="GO:0042592">
    <property type="term" value="P:homeostatic process"/>
    <property type="evidence" value="ECO:0007669"/>
    <property type="project" value="UniProtKB-ARBA"/>
</dbReference>
<feature type="transmembrane region" description="Helical" evidence="14">
    <location>
        <begin position="483"/>
        <end position="501"/>
    </location>
</feature>
<keyword evidence="4" id="KW-0597">Phosphoprotein</keyword>
<dbReference type="Gene3D" id="3.40.50.300">
    <property type="entry name" value="P-loop containing nucleotide triphosphate hydrolases"/>
    <property type="match status" value="2"/>
</dbReference>
<evidence type="ECO:0000313" key="18">
    <source>
        <dbReference type="Proteomes" id="UP000320333"/>
    </source>
</evidence>
<feature type="transmembrane region" description="Helical" evidence="14">
    <location>
        <begin position="727"/>
        <end position="749"/>
    </location>
</feature>
<dbReference type="STRING" id="246404.A0A507FGM0"/>
<evidence type="ECO:0000256" key="10">
    <source>
        <dbReference type="ARBA" id="ARBA00022967"/>
    </source>
</evidence>
<dbReference type="GO" id="GO:0005524">
    <property type="term" value="F:ATP binding"/>
    <property type="evidence" value="ECO:0007669"/>
    <property type="project" value="UniProtKB-KW"/>
</dbReference>
<dbReference type="PANTHER" id="PTHR24223">
    <property type="entry name" value="ATP-BINDING CASSETTE SUB-FAMILY C"/>
    <property type="match status" value="1"/>
</dbReference>
<dbReference type="InterPro" id="IPR036640">
    <property type="entry name" value="ABC1_TM_sf"/>
</dbReference>
<evidence type="ECO:0000256" key="4">
    <source>
        <dbReference type="ARBA" id="ARBA00022553"/>
    </source>
</evidence>
<feature type="transmembrane region" description="Helical" evidence="14">
    <location>
        <begin position="840"/>
        <end position="861"/>
    </location>
</feature>
<feature type="domain" description="ABC transporter" evidence="15">
    <location>
        <begin position="1600"/>
        <end position="1834"/>
    </location>
</feature>
<keyword evidence="10" id="KW-1278">Translocase</keyword>
<dbReference type="FunFam" id="3.40.50.300:FF:000074">
    <property type="entry name" value="Multidrug resistance-associated protein 5 isoform 1"/>
    <property type="match status" value="1"/>
</dbReference>
<dbReference type="FunFam" id="1.20.1560.10:FF:000020">
    <property type="entry name" value="ABC metal ion transporter"/>
    <property type="match status" value="1"/>
</dbReference>
<dbReference type="CDD" id="cd18603">
    <property type="entry name" value="ABC_6TM_MRP1_2_3_6_D2_like"/>
    <property type="match status" value="1"/>
</dbReference>
<feature type="region of interest" description="Disordered" evidence="13">
    <location>
        <begin position="1"/>
        <end position="22"/>
    </location>
</feature>
<reference evidence="17 18" key="1">
    <citation type="journal article" date="2019" name="Sci. Rep.">
        <title>Comparative genomics of chytrid fungi reveal insights into the obligate biotrophic and pathogenic lifestyle of Synchytrium endobioticum.</title>
        <authorList>
            <person name="van de Vossenberg B.T.L.H."/>
            <person name="Warris S."/>
            <person name="Nguyen H.D.T."/>
            <person name="van Gent-Pelzer M.P.E."/>
            <person name="Joly D.L."/>
            <person name="van de Geest H.C."/>
            <person name="Bonants P.J.M."/>
            <person name="Smith D.S."/>
            <person name="Levesque C.A."/>
            <person name="van der Lee T.A.J."/>
        </authorList>
    </citation>
    <scope>NUCLEOTIDE SEQUENCE [LARGE SCALE GENOMIC DNA]</scope>
    <source>
        <strain evidence="17 18">CBS 675.73</strain>
    </source>
</reference>
<evidence type="ECO:0000313" key="17">
    <source>
        <dbReference type="EMBL" id="TPX74478.1"/>
    </source>
</evidence>
<dbReference type="Pfam" id="PF00664">
    <property type="entry name" value="ABC_membrane"/>
    <property type="match status" value="2"/>
</dbReference>
<keyword evidence="18" id="KW-1185">Reference proteome</keyword>
<evidence type="ECO:0000256" key="1">
    <source>
        <dbReference type="ARBA" id="ARBA00004128"/>
    </source>
</evidence>
<dbReference type="PROSITE" id="PS50893">
    <property type="entry name" value="ABC_TRANSPORTER_2"/>
    <property type="match status" value="2"/>
</dbReference>
<proteinExistence type="inferred from homology"/>
<feature type="domain" description="ABC transporter" evidence="15">
    <location>
        <begin position="936"/>
        <end position="1163"/>
    </location>
</feature>
<dbReference type="InterPro" id="IPR003439">
    <property type="entry name" value="ABC_transporter-like_ATP-bd"/>
</dbReference>
<evidence type="ECO:0000256" key="3">
    <source>
        <dbReference type="ARBA" id="ARBA00022448"/>
    </source>
</evidence>
<comment type="similarity">
    <text evidence="2">Belongs to the ABC transporter superfamily. ABCC family. Conjugate transporter (TC 3.A.1.208) subfamily.</text>
</comment>
<feature type="transmembrane region" description="Helical" evidence="14">
    <location>
        <begin position="363"/>
        <end position="381"/>
    </location>
</feature>
<dbReference type="GO" id="GO:0000329">
    <property type="term" value="C:fungal-type vacuole membrane"/>
    <property type="evidence" value="ECO:0007669"/>
    <property type="project" value="UniProtKB-ARBA"/>
</dbReference>
<accession>A0A507FGM0</accession>
<dbReference type="Pfam" id="PF00005">
    <property type="entry name" value="ABC_tran"/>
    <property type="match status" value="2"/>
</dbReference>
<evidence type="ECO:0000256" key="9">
    <source>
        <dbReference type="ARBA" id="ARBA00022840"/>
    </source>
</evidence>
<evidence type="ECO:0000256" key="12">
    <source>
        <dbReference type="ARBA" id="ARBA00023136"/>
    </source>
</evidence>
<dbReference type="Gene3D" id="1.20.1560.10">
    <property type="entry name" value="ABC transporter type 1, transmembrane domain"/>
    <property type="match status" value="2"/>
</dbReference>
<keyword evidence="11 14" id="KW-1133">Transmembrane helix</keyword>
<dbReference type="FunFam" id="3.40.50.300:FF:000450">
    <property type="entry name" value="ABC transporter C family member 2"/>
    <property type="match status" value="1"/>
</dbReference>
<feature type="transmembrane region" description="Helical" evidence="14">
    <location>
        <begin position="1253"/>
        <end position="1274"/>
    </location>
</feature>
<dbReference type="SUPFAM" id="SSF90123">
    <property type="entry name" value="ABC transporter transmembrane region"/>
    <property type="match status" value="2"/>
</dbReference>
<dbReference type="PROSITE" id="PS00211">
    <property type="entry name" value="ABC_TRANSPORTER_1"/>
    <property type="match status" value="2"/>
</dbReference>
<evidence type="ECO:0000259" key="15">
    <source>
        <dbReference type="PROSITE" id="PS50893"/>
    </source>
</evidence>
<dbReference type="OrthoDB" id="6500128at2759"/>
<dbReference type="InterPro" id="IPR013897">
    <property type="entry name" value="Duc1"/>
</dbReference>
<evidence type="ECO:0000256" key="13">
    <source>
        <dbReference type="SAM" id="MobiDB-lite"/>
    </source>
</evidence>
<keyword evidence="3" id="KW-0813">Transport</keyword>
<dbReference type="Pfam" id="PF08588">
    <property type="entry name" value="Duc1"/>
    <property type="match status" value="1"/>
</dbReference>
<keyword evidence="8" id="KW-0547">Nucleotide-binding</keyword>
<evidence type="ECO:0000259" key="16">
    <source>
        <dbReference type="PROSITE" id="PS50929"/>
    </source>
</evidence>
<evidence type="ECO:0000256" key="8">
    <source>
        <dbReference type="ARBA" id="ARBA00022741"/>
    </source>
</evidence>
<dbReference type="CDD" id="cd03244">
    <property type="entry name" value="ABCC_MRP_domain2"/>
    <property type="match status" value="1"/>
</dbReference>
<dbReference type="PROSITE" id="PS50929">
    <property type="entry name" value="ABC_TM1F"/>
    <property type="match status" value="2"/>
</dbReference>
<evidence type="ECO:0000256" key="2">
    <source>
        <dbReference type="ARBA" id="ARBA00009726"/>
    </source>
</evidence>
<dbReference type="CDD" id="cd18595">
    <property type="entry name" value="ABC_6TM_MRP1_2_3_6_D1_like"/>
    <property type="match status" value="1"/>
</dbReference>
<evidence type="ECO:0000256" key="11">
    <source>
        <dbReference type="ARBA" id="ARBA00022989"/>
    </source>
</evidence>
<dbReference type="InterPro" id="IPR003593">
    <property type="entry name" value="AAA+_ATPase"/>
</dbReference>
<feature type="transmembrane region" description="Helical" evidence="14">
    <location>
        <begin position="456"/>
        <end position="477"/>
    </location>
</feature>
<gene>
    <name evidence="17" type="ORF">CcCBS67573_g04257</name>
</gene>
<dbReference type="SUPFAM" id="SSF52540">
    <property type="entry name" value="P-loop containing nucleoside triphosphate hydrolases"/>
    <property type="match status" value="2"/>
</dbReference>
<dbReference type="GO" id="GO:0016887">
    <property type="term" value="F:ATP hydrolysis activity"/>
    <property type="evidence" value="ECO:0007669"/>
    <property type="project" value="InterPro"/>
</dbReference>
<dbReference type="EMBL" id="QEAP01000124">
    <property type="protein sequence ID" value="TPX74478.1"/>
    <property type="molecule type" value="Genomic_DNA"/>
</dbReference>
<feature type="transmembrane region" description="Helical" evidence="14">
    <location>
        <begin position="881"/>
        <end position="900"/>
    </location>
</feature>
<keyword evidence="9" id="KW-0067">ATP-binding</keyword>
<feature type="transmembrane region" description="Helical" evidence="14">
    <location>
        <begin position="755"/>
        <end position="775"/>
    </location>
</feature>
<feature type="transmembrane region" description="Helical" evidence="14">
    <location>
        <begin position="1509"/>
        <end position="1529"/>
    </location>
</feature>
<organism evidence="17 18">
    <name type="scientific">Chytriomyces confervae</name>
    <dbReference type="NCBI Taxonomy" id="246404"/>
    <lineage>
        <taxon>Eukaryota</taxon>
        <taxon>Fungi</taxon>
        <taxon>Fungi incertae sedis</taxon>
        <taxon>Chytridiomycota</taxon>
        <taxon>Chytridiomycota incertae sedis</taxon>
        <taxon>Chytridiomycetes</taxon>
        <taxon>Chytridiales</taxon>
        <taxon>Chytriomycetaceae</taxon>
        <taxon>Chytriomyces</taxon>
    </lineage>
</organism>
<evidence type="ECO:0000256" key="14">
    <source>
        <dbReference type="SAM" id="Phobius"/>
    </source>
</evidence>
<feature type="transmembrane region" description="Helical" evidence="14">
    <location>
        <begin position="1402"/>
        <end position="1433"/>
    </location>
</feature>
<feature type="domain" description="ABC transmembrane type-1" evidence="16">
    <location>
        <begin position="1272"/>
        <end position="1563"/>
    </location>
</feature>
<evidence type="ECO:0000256" key="7">
    <source>
        <dbReference type="ARBA" id="ARBA00022737"/>
    </source>
</evidence>
<keyword evidence="12 14" id="KW-0472">Membrane</keyword>
<dbReference type="CDD" id="cd03250">
    <property type="entry name" value="ABCC_MRP_domain1"/>
    <property type="match status" value="1"/>
</dbReference>
<comment type="caution">
    <text evidence="17">The sequence shown here is derived from an EMBL/GenBank/DDBJ whole genome shotgun (WGS) entry which is preliminary data.</text>
</comment>
<evidence type="ECO:0000256" key="5">
    <source>
        <dbReference type="ARBA" id="ARBA00022554"/>
    </source>
</evidence>
<dbReference type="PANTHER" id="PTHR24223:SF443">
    <property type="entry name" value="MULTIDRUG-RESISTANCE LIKE PROTEIN 1, ISOFORM I"/>
    <property type="match status" value="1"/>
</dbReference>
<name>A0A507FGM0_9FUNG</name>